<dbReference type="STRING" id="1280514.AXFE_04310"/>
<dbReference type="GO" id="GO:0043565">
    <property type="term" value="F:sequence-specific DNA binding"/>
    <property type="evidence" value="ECO:0007669"/>
    <property type="project" value="InterPro"/>
</dbReference>
<protein>
    <submittedName>
        <fullName evidence="1">MarR family protein</fullName>
    </submittedName>
</protein>
<dbReference type="Gene3D" id="1.10.10.10">
    <property type="entry name" value="Winged helix-like DNA-binding domain superfamily/Winged helix DNA-binding domain"/>
    <property type="match status" value="1"/>
</dbReference>
<accession>A0A0D8HLF3</accession>
<organism evidence="1 2">
    <name type="scientific">Acidithrix ferrooxidans</name>
    <dbReference type="NCBI Taxonomy" id="1280514"/>
    <lineage>
        <taxon>Bacteria</taxon>
        <taxon>Bacillati</taxon>
        <taxon>Actinomycetota</taxon>
        <taxon>Acidimicrobiia</taxon>
        <taxon>Acidimicrobiales</taxon>
        <taxon>Acidimicrobiaceae</taxon>
        <taxon>Acidithrix</taxon>
    </lineage>
</organism>
<dbReference type="Pfam" id="PF13412">
    <property type="entry name" value="HTH_24"/>
    <property type="match status" value="1"/>
</dbReference>
<comment type="caution">
    <text evidence="1">The sequence shown here is derived from an EMBL/GenBank/DDBJ whole genome shotgun (WGS) entry which is preliminary data.</text>
</comment>
<dbReference type="InterPro" id="IPR036388">
    <property type="entry name" value="WH-like_DNA-bd_sf"/>
</dbReference>
<dbReference type="InterPro" id="IPR036390">
    <property type="entry name" value="WH_DNA-bd_sf"/>
</dbReference>
<evidence type="ECO:0000313" key="2">
    <source>
        <dbReference type="Proteomes" id="UP000032360"/>
    </source>
</evidence>
<dbReference type="SUPFAM" id="SSF46785">
    <property type="entry name" value="Winged helix' DNA-binding domain"/>
    <property type="match status" value="1"/>
</dbReference>
<dbReference type="OrthoDB" id="9809462at2"/>
<dbReference type="PRINTS" id="PR00033">
    <property type="entry name" value="HTHASNC"/>
</dbReference>
<sequence length="58" mass="6396">MASKKWKVDMKDIRKLLALVTKGSYSNREIATSLGISHQSVSRQLDRLAKAGVINQGP</sequence>
<dbReference type="Proteomes" id="UP000032360">
    <property type="component" value="Unassembled WGS sequence"/>
</dbReference>
<dbReference type="InterPro" id="IPR011991">
    <property type="entry name" value="ArsR-like_HTH"/>
</dbReference>
<dbReference type="CDD" id="cd00090">
    <property type="entry name" value="HTH_ARSR"/>
    <property type="match status" value="1"/>
</dbReference>
<name>A0A0D8HLF3_9ACTN</name>
<keyword evidence="2" id="KW-1185">Reference proteome</keyword>
<gene>
    <name evidence="1" type="ORF">AXFE_04310</name>
</gene>
<dbReference type="InterPro" id="IPR000485">
    <property type="entry name" value="AsnC-type_HTH_dom"/>
</dbReference>
<dbReference type="RefSeq" id="WP_082058401.1">
    <property type="nucleotide sequence ID" value="NZ_JXYS01000009.1"/>
</dbReference>
<evidence type="ECO:0000313" key="1">
    <source>
        <dbReference type="EMBL" id="KJF18699.1"/>
    </source>
</evidence>
<dbReference type="AlphaFoldDB" id="A0A0D8HLF3"/>
<proteinExistence type="predicted"/>
<dbReference type="EMBL" id="JXYS01000009">
    <property type="protein sequence ID" value="KJF18699.1"/>
    <property type="molecule type" value="Genomic_DNA"/>
</dbReference>
<reference evidence="1 2" key="1">
    <citation type="submission" date="2015-01" db="EMBL/GenBank/DDBJ databases">
        <title>Draft genome of the acidophilic iron oxidizer Acidithrix ferrooxidans strain Py-F3.</title>
        <authorList>
            <person name="Poehlein A."/>
            <person name="Eisen S."/>
            <person name="Schloemann M."/>
            <person name="Johnson B.D."/>
            <person name="Daniel R."/>
            <person name="Muehling M."/>
        </authorList>
    </citation>
    <scope>NUCLEOTIDE SEQUENCE [LARGE SCALE GENOMIC DNA]</scope>
    <source>
        <strain evidence="1 2">Py-F3</strain>
    </source>
</reference>